<dbReference type="AlphaFoldDB" id="A0A1G5E222"/>
<proteinExistence type="predicted"/>
<dbReference type="InterPro" id="IPR018392">
    <property type="entry name" value="LysM"/>
</dbReference>
<dbReference type="CDD" id="cd00118">
    <property type="entry name" value="LysM"/>
    <property type="match status" value="1"/>
</dbReference>
<dbReference type="PROSITE" id="PS51782">
    <property type="entry name" value="LYSM"/>
    <property type="match status" value="1"/>
</dbReference>
<evidence type="ECO:0000256" key="1">
    <source>
        <dbReference type="SAM" id="Phobius"/>
    </source>
</evidence>
<dbReference type="Gene3D" id="3.10.350.10">
    <property type="entry name" value="LysM domain"/>
    <property type="match status" value="1"/>
</dbReference>
<evidence type="ECO:0000313" key="3">
    <source>
        <dbReference type="EMBL" id="SCY21059.1"/>
    </source>
</evidence>
<protein>
    <submittedName>
        <fullName evidence="3">LysM domain-containing protein</fullName>
    </submittedName>
</protein>
<organism evidence="3 4">
    <name type="scientific">Paenibacillus polysaccharolyticus</name>
    <dbReference type="NCBI Taxonomy" id="582692"/>
    <lineage>
        <taxon>Bacteria</taxon>
        <taxon>Bacillati</taxon>
        <taxon>Bacillota</taxon>
        <taxon>Bacilli</taxon>
        <taxon>Bacillales</taxon>
        <taxon>Paenibacillaceae</taxon>
        <taxon>Paenibacillus</taxon>
    </lineage>
</organism>
<keyword evidence="4" id="KW-1185">Reference proteome</keyword>
<sequence length="125" mass="13872">MRYSTYQSIYKPVNSEAVKSNIGQFRTFMTRLKFSKGLIKLAIASLIIFIGCSTVLTVFAGNENDLLPGGKIAVSQGETLWSISLEHKPTSMDTRVYIEAIKKVNQLESATIQTGQVLILPQFVK</sequence>
<reference evidence="4" key="1">
    <citation type="submission" date="2016-10" db="EMBL/GenBank/DDBJ databases">
        <authorList>
            <person name="Varghese N."/>
            <person name="Submissions S."/>
        </authorList>
    </citation>
    <scope>NUCLEOTIDE SEQUENCE [LARGE SCALE GENOMIC DNA]</scope>
    <source>
        <strain evidence="4">BL9</strain>
    </source>
</reference>
<dbReference type="SMART" id="SM00257">
    <property type="entry name" value="LysM"/>
    <property type="match status" value="1"/>
</dbReference>
<dbReference type="Proteomes" id="UP000198538">
    <property type="component" value="Unassembled WGS sequence"/>
</dbReference>
<keyword evidence="1" id="KW-0472">Membrane</keyword>
<dbReference type="RefSeq" id="WP_090916774.1">
    <property type="nucleotide sequence ID" value="NZ_FMVM01000003.1"/>
</dbReference>
<name>A0A1G5E222_9BACL</name>
<accession>A0A1G5E222</accession>
<dbReference type="EMBL" id="FMVM01000003">
    <property type="protein sequence ID" value="SCY21059.1"/>
    <property type="molecule type" value="Genomic_DNA"/>
</dbReference>
<dbReference type="InterPro" id="IPR036779">
    <property type="entry name" value="LysM_dom_sf"/>
</dbReference>
<dbReference type="SUPFAM" id="SSF54106">
    <property type="entry name" value="LysM domain"/>
    <property type="match status" value="1"/>
</dbReference>
<keyword evidence="1" id="KW-0812">Transmembrane</keyword>
<evidence type="ECO:0000259" key="2">
    <source>
        <dbReference type="PROSITE" id="PS51782"/>
    </source>
</evidence>
<evidence type="ECO:0000313" key="4">
    <source>
        <dbReference type="Proteomes" id="UP000198538"/>
    </source>
</evidence>
<feature type="transmembrane region" description="Helical" evidence="1">
    <location>
        <begin position="38"/>
        <end position="60"/>
    </location>
</feature>
<dbReference type="STRING" id="582692.SAMN05720606_103125"/>
<keyword evidence="1" id="KW-1133">Transmembrane helix</keyword>
<dbReference type="Pfam" id="PF01476">
    <property type="entry name" value="LysM"/>
    <property type="match status" value="1"/>
</dbReference>
<feature type="domain" description="LysM" evidence="2">
    <location>
        <begin position="70"/>
        <end position="120"/>
    </location>
</feature>
<gene>
    <name evidence="3" type="ORF">SAMN05720606_103125</name>
</gene>